<organism evidence="1 2">
    <name type="scientific">Lichenibacterium minor</name>
    <dbReference type="NCBI Taxonomy" id="2316528"/>
    <lineage>
        <taxon>Bacteria</taxon>
        <taxon>Pseudomonadati</taxon>
        <taxon>Pseudomonadota</taxon>
        <taxon>Alphaproteobacteria</taxon>
        <taxon>Hyphomicrobiales</taxon>
        <taxon>Lichenihabitantaceae</taxon>
        <taxon>Lichenibacterium</taxon>
    </lineage>
</organism>
<dbReference type="GO" id="GO:0008233">
    <property type="term" value="F:peptidase activity"/>
    <property type="evidence" value="ECO:0007669"/>
    <property type="project" value="InterPro"/>
</dbReference>
<dbReference type="InterPro" id="IPR001096">
    <property type="entry name" value="Peptidase_C13"/>
</dbReference>
<evidence type="ECO:0000313" key="2">
    <source>
        <dbReference type="Proteomes" id="UP000290759"/>
    </source>
</evidence>
<proteinExistence type="predicted"/>
<reference evidence="1 2" key="2">
    <citation type="submission" date="2019-02" db="EMBL/GenBank/DDBJ databases">
        <title>'Lichenibacterium ramalinii' gen. nov. sp. nov., 'Lichenibacterium minor' gen. nov. sp. nov.</title>
        <authorList>
            <person name="Pankratov T."/>
        </authorList>
    </citation>
    <scope>NUCLEOTIDE SEQUENCE [LARGE SCALE GENOMIC DNA]</scope>
    <source>
        <strain evidence="1 2">RmlP026</strain>
    </source>
</reference>
<name>A0A4Q2UA37_9HYPH</name>
<evidence type="ECO:0000313" key="1">
    <source>
        <dbReference type="EMBL" id="RYC32031.1"/>
    </source>
</evidence>
<reference evidence="1 2" key="1">
    <citation type="submission" date="2018-12" db="EMBL/GenBank/DDBJ databases">
        <authorList>
            <person name="Grouzdev D.S."/>
            <person name="Krutkina M.S."/>
        </authorList>
    </citation>
    <scope>NUCLEOTIDE SEQUENCE [LARGE SCALE GENOMIC DNA]</scope>
    <source>
        <strain evidence="1 2">RmlP026</strain>
    </source>
</reference>
<dbReference type="GO" id="GO:0006508">
    <property type="term" value="P:proteolysis"/>
    <property type="evidence" value="ECO:0007669"/>
    <property type="project" value="InterPro"/>
</dbReference>
<dbReference type="EMBL" id="QYBB01000010">
    <property type="protein sequence ID" value="RYC32031.1"/>
    <property type="molecule type" value="Genomic_DNA"/>
</dbReference>
<sequence>MAAAASAAPAKAAVVALALWSDPVFRSEAEGAAQVLSGRYGHGGPVVVRSNTARAMVNGPAGIAAALKAAARGVDPTRDVLILLLTTHGSPDGMADKGGGRIDIVPPDRLRAILDASPFRHRVLIVSACYAGTYTALAGPDTLVMTAADSTHPSFGCQPEAHWTYFGDALFNQALRRDASLPAAFADARAIVAAREAQDGFAPSNPQMAGGEAVLPLLDGAAGR</sequence>
<dbReference type="Proteomes" id="UP000290759">
    <property type="component" value="Unassembled WGS sequence"/>
</dbReference>
<dbReference type="Pfam" id="PF01650">
    <property type="entry name" value="Peptidase_C13"/>
    <property type="match status" value="1"/>
</dbReference>
<accession>A0A4Q2UA37</accession>
<protein>
    <submittedName>
        <fullName evidence="1">Peptidase C13, legumain asparaginyl peptidase</fullName>
    </submittedName>
</protein>
<comment type="caution">
    <text evidence="1">The sequence shown here is derived from an EMBL/GenBank/DDBJ whole genome shotgun (WGS) entry which is preliminary data.</text>
</comment>
<dbReference type="AlphaFoldDB" id="A0A4Q2UA37"/>
<keyword evidence="2" id="KW-1185">Reference proteome</keyword>
<gene>
    <name evidence="1" type="ORF">D3273_11310</name>
</gene>
<dbReference type="OrthoDB" id="345222at2"/>